<organism evidence="1 2">
    <name type="scientific">Flammeovirga agarivorans</name>
    <dbReference type="NCBI Taxonomy" id="2726742"/>
    <lineage>
        <taxon>Bacteria</taxon>
        <taxon>Pseudomonadati</taxon>
        <taxon>Bacteroidota</taxon>
        <taxon>Cytophagia</taxon>
        <taxon>Cytophagales</taxon>
        <taxon>Flammeovirgaceae</taxon>
        <taxon>Flammeovirga</taxon>
    </lineage>
</organism>
<reference evidence="1 2" key="1">
    <citation type="submission" date="2020-04" db="EMBL/GenBank/DDBJ databases">
        <title>Flammeovirga sp. SR4, a novel species isolated from seawater.</title>
        <authorList>
            <person name="Wang X."/>
        </authorList>
    </citation>
    <scope>NUCLEOTIDE SEQUENCE [LARGE SCALE GENOMIC DNA]</scope>
    <source>
        <strain evidence="1 2">SR4</strain>
    </source>
</reference>
<dbReference type="Proteomes" id="UP000585050">
    <property type="component" value="Unassembled WGS sequence"/>
</dbReference>
<evidence type="ECO:0000313" key="1">
    <source>
        <dbReference type="EMBL" id="NLR94862.1"/>
    </source>
</evidence>
<sequence>MSFSNSYWKVFVDGRDLSDSVKSIHIDYKADLLVHASFSVTGEFAIASLRTMAPVELSLGTLRGYTNNDTTQYRKKAFKGTIRAVDLELSDSGTAKANVTCVGKGFSQEVHYEAYPSAEESDTLRTWAKKEKIKASEILKNIAEGMGLKTNSSDLKLLGDLEFSLDAPLIQKDLTDQALLNKLVSYLGCHLYIEKNEDGDSFLRVVASTKQESGDLVFFRVMLREGESLDSFEPIEPSATNQIQIRNVSVSHDVADASKVRNNKVTYFDEGELKELTTWTYSRKDENGKDINEYYTYELNDYYKSLSDEEQKKVERKLNTEGGLTKEEQTKFFKRARSYDTRARFKIKPYFGIEVEATCDGDFRPVRGKYYNVKGILQYDSTSQRYTTTDARFLLVSVLHNCDKEGFTTTLKFRR</sequence>
<name>A0A7X8XZ60_9BACT</name>
<accession>A0A7X8XZ60</accession>
<proteinExistence type="predicted"/>
<evidence type="ECO:0000313" key="2">
    <source>
        <dbReference type="Proteomes" id="UP000585050"/>
    </source>
</evidence>
<protein>
    <submittedName>
        <fullName evidence="1">Uncharacterized protein</fullName>
    </submittedName>
</protein>
<dbReference type="AlphaFoldDB" id="A0A7X8XZ60"/>
<dbReference type="EMBL" id="JABAIL010000016">
    <property type="protein sequence ID" value="NLR94862.1"/>
    <property type="molecule type" value="Genomic_DNA"/>
</dbReference>
<gene>
    <name evidence="1" type="ORF">HGP29_26895</name>
</gene>
<keyword evidence="2" id="KW-1185">Reference proteome</keyword>
<comment type="caution">
    <text evidence="1">The sequence shown here is derived from an EMBL/GenBank/DDBJ whole genome shotgun (WGS) entry which is preliminary data.</text>
</comment>
<dbReference type="RefSeq" id="WP_168885571.1">
    <property type="nucleotide sequence ID" value="NZ_JABAIL010000016.1"/>
</dbReference>